<gene>
    <name evidence="2" type="ordered locus">SE_2150</name>
</gene>
<evidence type="ECO:0000313" key="2">
    <source>
        <dbReference type="EMBL" id="AAO05792.1"/>
    </source>
</evidence>
<sequence>MNWLKIFYHLLCATTISVILLIITILMDVLLQNTHLTQLLPNIDFLINPDEVPTIIEVLIHLSIGILIYLAFLIIYHYSKSLYHLAYLPLVLIFTLMYPLLVFLAQRPFFSFSWNEFAWWLVAHLFFIILMATCLPIISKKIL</sequence>
<keyword evidence="1" id="KW-1133">Transmembrane helix</keyword>
<name>A0A0H2VID4_STAES</name>
<dbReference type="PATRIC" id="fig|176280.10.peg.2101"/>
<dbReference type="KEGG" id="sep:SE_2150"/>
<keyword evidence="1" id="KW-0812">Transmembrane</keyword>
<accession>A0A0H2VID4</accession>
<keyword evidence="1" id="KW-0472">Membrane</keyword>
<dbReference type="HOGENOM" id="CLU_151986_0_0_9"/>
<organism evidence="2 3">
    <name type="scientific">Staphylococcus epidermidis (strain ATCC 12228 / FDA PCI 1200)</name>
    <dbReference type="NCBI Taxonomy" id="176280"/>
    <lineage>
        <taxon>Bacteria</taxon>
        <taxon>Bacillati</taxon>
        <taxon>Bacillota</taxon>
        <taxon>Bacilli</taxon>
        <taxon>Bacillales</taxon>
        <taxon>Staphylococcaceae</taxon>
        <taxon>Staphylococcus</taxon>
    </lineage>
</organism>
<dbReference type="OrthoDB" id="2412227at2"/>
<evidence type="ECO:0000256" key="1">
    <source>
        <dbReference type="SAM" id="Phobius"/>
    </source>
</evidence>
<reference evidence="2 3" key="1">
    <citation type="journal article" date="2003" name="Mol. Microbiol.">
        <title>Genome-based analysis of virulence genes in a non-biofilm-forming Staphylococcus epidermidis strain (ATCC 12228).</title>
        <authorList>
            <person name="Zhang Y.Q."/>
            <person name="Ren S.X."/>
            <person name="Li H.L."/>
            <person name="Wang Y.X."/>
            <person name="Fu G."/>
            <person name="Yang J."/>
            <person name="Qin Z.Q."/>
            <person name="Miao Y.G."/>
            <person name="Wang W.Y."/>
            <person name="Chen R.S."/>
            <person name="Shen Y."/>
            <person name="Chen Z."/>
            <person name="Yuan Z.H."/>
            <person name="Zhao G.P."/>
            <person name="Qu D."/>
            <person name="Danchin A."/>
            <person name="Wen Y.M."/>
        </authorList>
    </citation>
    <scope>NUCLEOTIDE SEQUENCE [LARGE SCALE GENOMIC DNA]</scope>
    <source>
        <strain evidence="3">ATCC 12228 / FDA PCI 1200</strain>
    </source>
</reference>
<dbReference type="RefSeq" id="WP_002485468.1">
    <property type="nucleotide sequence ID" value="NC_004461.1"/>
</dbReference>
<evidence type="ECO:0000313" key="3">
    <source>
        <dbReference type="Proteomes" id="UP000001411"/>
    </source>
</evidence>
<feature type="transmembrane region" description="Helical" evidence="1">
    <location>
        <begin position="7"/>
        <end position="31"/>
    </location>
</feature>
<dbReference type="eggNOG" id="ENOG50305AZ">
    <property type="taxonomic scope" value="Bacteria"/>
</dbReference>
<dbReference type="EMBL" id="AE015929">
    <property type="protein sequence ID" value="AAO05792.1"/>
    <property type="molecule type" value="Genomic_DNA"/>
</dbReference>
<feature type="transmembrane region" description="Helical" evidence="1">
    <location>
        <begin position="58"/>
        <end position="78"/>
    </location>
</feature>
<feature type="transmembrane region" description="Helical" evidence="1">
    <location>
        <begin position="85"/>
        <end position="105"/>
    </location>
</feature>
<dbReference type="Proteomes" id="UP000001411">
    <property type="component" value="Chromosome"/>
</dbReference>
<proteinExistence type="predicted"/>
<protein>
    <submittedName>
        <fullName evidence="2">Uncharacterized protein</fullName>
    </submittedName>
</protein>
<feature type="transmembrane region" description="Helical" evidence="1">
    <location>
        <begin position="117"/>
        <end position="138"/>
    </location>
</feature>
<dbReference type="AlphaFoldDB" id="A0A0H2VID4"/>